<gene>
    <name evidence="7" type="ORF">I6I10_02230</name>
</gene>
<dbReference type="GO" id="GO:0043565">
    <property type="term" value="F:sequence-specific DNA binding"/>
    <property type="evidence" value="ECO:0007669"/>
    <property type="project" value="TreeGrafter"/>
</dbReference>
<dbReference type="RefSeq" id="WP_084036390.1">
    <property type="nucleotide sequence ID" value="NZ_CP066007.1"/>
</dbReference>
<dbReference type="EMBL" id="CP066007">
    <property type="protein sequence ID" value="QQB46779.1"/>
    <property type="molecule type" value="Genomic_DNA"/>
</dbReference>
<dbReference type="GO" id="GO:0006298">
    <property type="term" value="P:mismatch repair"/>
    <property type="evidence" value="ECO:0007669"/>
    <property type="project" value="TreeGrafter"/>
</dbReference>
<dbReference type="Proteomes" id="UP000596145">
    <property type="component" value="Chromosome"/>
</dbReference>
<keyword evidence="4" id="KW-0808">Transferase</keyword>
<proteinExistence type="inferred from homology"/>
<dbReference type="Gene3D" id="1.10.1020.10">
    <property type="entry name" value="Adenine-specific Methyltransferase, Domain 2"/>
    <property type="match status" value="1"/>
</dbReference>
<dbReference type="GO" id="GO:0009007">
    <property type="term" value="F:site-specific DNA-methyltransferase (adenine-specific) activity"/>
    <property type="evidence" value="ECO:0007669"/>
    <property type="project" value="UniProtKB-EC"/>
</dbReference>
<dbReference type="InterPro" id="IPR023095">
    <property type="entry name" value="Ade_MeTrfase_dom_2"/>
</dbReference>
<dbReference type="EC" id="2.1.1.72" evidence="2"/>
<reference evidence="7 8" key="1">
    <citation type="submission" date="2020-12" db="EMBL/GenBank/DDBJ databases">
        <title>FDA dAtabase for Regulatory Grade micrObial Sequences (FDA-ARGOS): Supporting development and validation of Infectious Disease Dx tests.</title>
        <authorList>
            <person name="Sproer C."/>
            <person name="Gronow S."/>
            <person name="Severitt S."/>
            <person name="Schroder I."/>
            <person name="Tallon L."/>
            <person name="Sadzewicz L."/>
            <person name="Zhao X."/>
            <person name="Boylan J."/>
            <person name="Ott S."/>
            <person name="Bowen H."/>
            <person name="Vavikolanu K."/>
            <person name="Mehta A."/>
            <person name="Aluvathingal J."/>
            <person name="Nadendla S."/>
            <person name="Lowell S."/>
            <person name="Myers T."/>
            <person name="Yan Y."/>
            <person name="Sichtig H."/>
        </authorList>
    </citation>
    <scope>NUCLEOTIDE SEQUENCE [LARGE SCALE GENOMIC DNA]</scope>
    <source>
        <strain evidence="7 8">FDAARGOS_1053</strain>
    </source>
</reference>
<dbReference type="GO" id="GO:1904047">
    <property type="term" value="F:S-adenosyl-L-methionine binding"/>
    <property type="evidence" value="ECO:0007669"/>
    <property type="project" value="TreeGrafter"/>
</dbReference>
<dbReference type="GO" id="GO:0009307">
    <property type="term" value="P:DNA restriction-modification system"/>
    <property type="evidence" value="ECO:0007669"/>
    <property type="project" value="InterPro"/>
</dbReference>
<dbReference type="InterPro" id="IPR012327">
    <property type="entry name" value="MeTrfase_D12"/>
</dbReference>
<name>A0A7T4EG61_9CORY</name>
<evidence type="ECO:0000256" key="4">
    <source>
        <dbReference type="ARBA" id="ARBA00022679"/>
    </source>
</evidence>
<dbReference type="GeneID" id="92758873"/>
<dbReference type="InterPro" id="IPR029063">
    <property type="entry name" value="SAM-dependent_MTases_sf"/>
</dbReference>
<dbReference type="OrthoDB" id="9805629at2"/>
<dbReference type="PIRSF" id="PIRSF000398">
    <property type="entry name" value="M_m6A_EcoRV"/>
    <property type="match status" value="1"/>
</dbReference>
<evidence type="ECO:0000256" key="5">
    <source>
        <dbReference type="ARBA" id="ARBA00022691"/>
    </source>
</evidence>
<protein>
    <recommendedName>
        <fullName evidence="2">site-specific DNA-methyltransferase (adenine-specific)</fullName>
        <ecNumber evidence="2">2.1.1.72</ecNumber>
    </recommendedName>
</protein>
<dbReference type="SUPFAM" id="SSF53335">
    <property type="entry name" value="S-adenosyl-L-methionine-dependent methyltransferases"/>
    <property type="match status" value="1"/>
</dbReference>
<dbReference type="REBASE" id="469494">
    <property type="entry name" value="M.Cgl1053ORF2230P"/>
</dbReference>
<evidence type="ECO:0000313" key="8">
    <source>
        <dbReference type="Proteomes" id="UP000596145"/>
    </source>
</evidence>
<dbReference type="PANTHER" id="PTHR30481:SF2">
    <property type="entry name" value="SITE-SPECIFIC DNA-METHYLTRANSFERASE (ADENINE-SPECIFIC)"/>
    <property type="match status" value="1"/>
</dbReference>
<accession>A0A7T4EG61</accession>
<evidence type="ECO:0000256" key="1">
    <source>
        <dbReference type="ARBA" id="ARBA00006594"/>
    </source>
</evidence>
<comment type="catalytic activity">
    <reaction evidence="6">
        <text>a 2'-deoxyadenosine in DNA + S-adenosyl-L-methionine = an N(6)-methyl-2'-deoxyadenosine in DNA + S-adenosyl-L-homocysteine + H(+)</text>
        <dbReference type="Rhea" id="RHEA:15197"/>
        <dbReference type="Rhea" id="RHEA-COMP:12418"/>
        <dbReference type="Rhea" id="RHEA-COMP:12419"/>
        <dbReference type="ChEBI" id="CHEBI:15378"/>
        <dbReference type="ChEBI" id="CHEBI:57856"/>
        <dbReference type="ChEBI" id="CHEBI:59789"/>
        <dbReference type="ChEBI" id="CHEBI:90615"/>
        <dbReference type="ChEBI" id="CHEBI:90616"/>
        <dbReference type="EC" id="2.1.1.72"/>
    </reaction>
</comment>
<dbReference type="Gene3D" id="3.40.50.150">
    <property type="entry name" value="Vaccinia Virus protein VP39"/>
    <property type="match status" value="1"/>
</dbReference>
<dbReference type="GO" id="GO:0032259">
    <property type="term" value="P:methylation"/>
    <property type="evidence" value="ECO:0007669"/>
    <property type="project" value="UniProtKB-KW"/>
</dbReference>
<dbReference type="PRINTS" id="PR00505">
    <property type="entry name" value="D12N6MTFRASE"/>
</dbReference>
<evidence type="ECO:0000256" key="6">
    <source>
        <dbReference type="ARBA" id="ARBA00047942"/>
    </source>
</evidence>
<evidence type="ECO:0000256" key="2">
    <source>
        <dbReference type="ARBA" id="ARBA00011900"/>
    </source>
</evidence>
<dbReference type="InterPro" id="IPR012263">
    <property type="entry name" value="M_m6A_EcoRV"/>
</dbReference>
<dbReference type="PANTHER" id="PTHR30481">
    <property type="entry name" value="DNA ADENINE METHYLASE"/>
    <property type="match status" value="1"/>
</dbReference>
<keyword evidence="3 7" id="KW-0489">Methyltransferase</keyword>
<evidence type="ECO:0000313" key="7">
    <source>
        <dbReference type="EMBL" id="QQB46779.1"/>
    </source>
</evidence>
<organism evidence="7 8">
    <name type="scientific">Corynebacterium glucuronolyticum</name>
    <dbReference type="NCBI Taxonomy" id="39791"/>
    <lineage>
        <taxon>Bacteria</taxon>
        <taxon>Bacillati</taxon>
        <taxon>Actinomycetota</taxon>
        <taxon>Actinomycetes</taxon>
        <taxon>Mycobacteriales</taxon>
        <taxon>Corynebacteriaceae</taxon>
        <taxon>Corynebacterium</taxon>
    </lineage>
</organism>
<evidence type="ECO:0000256" key="3">
    <source>
        <dbReference type="ARBA" id="ARBA00022603"/>
    </source>
</evidence>
<dbReference type="AlphaFoldDB" id="A0A7T4EG61"/>
<keyword evidence="5" id="KW-0949">S-adenosyl-L-methionine</keyword>
<comment type="similarity">
    <text evidence="1">Belongs to the N(4)/N(6)-methyltransferase family.</text>
</comment>
<sequence>MPVTVTPLRYPGGKSQLIPLVGKLLDASQERIGLYAEPYCGGAGVALNLLLRDRVDYIAINDADRSIYAFWFSVIERTAELVEKIKETAVDLPTWYKMRDQHRQLSKMELNQDLLVELAFSTFFLNRTNHSGIIEAGCIGGKGQEGRYKIDCRFNKEDLIRKIQEIAKRRDRIFVSNFDGLRFAESHLVEICSTAGIELEAVFTFFDPPYVVQGRHLYYNGMSDKAHARLAEFLSGPTKFKWLLSYDNDPLIRELYEDFEVHEYPVRYSANRRQLTNEVLILSEHFSSEEFLFDGNRESS</sequence>
<dbReference type="Pfam" id="PF02086">
    <property type="entry name" value="MethyltransfD12"/>
    <property type="match status" value="1"/>
</dbReference>